<sequence>MSSLRRDCWTTLVRHSDVLGEPGTGRPASSDDDSSLFLRLACRSGRSRAILLPRAFLRAISGDLLTLLCVVGAYEDAKLGGADDSCDRIECIVVSKSCPTT</sequence>
<protein>
    <submittedName>
        <fullName evidence="1">Uncharacterized protein</fullName>
    </submittedName>
</protein>
<dbReference type="Proteomes" id="UP000829685">
    <property type="component" value="Unassembled WGS sequence"/>
</dbReference>
<proteinExistence type="predicted"/>
<comment type="caution">
    <text evidence="1">The sequence shown here is derived from an EMBL/GenBank/DDBJ whole genome shotgun (WGS) entry which is preliminary data.</text>
</comment>
<name>A0A9P9W804_9PEZI</name>
<evidence type="ECO:0000313" key="1">
    <source>
        <dbReference type="EMBL" id="KAI1849032.1"/>
    </source>
</evidence>
<gene>
    <name evidence="1" type="ORF">JX265_013682</name>
</gene>
<dbReference type="EMBL" id="JAFIMR010000079">
    <property type="protein sequence ID" value="KAI1849032.1"/>
    <property type="molecule type" value="Genomic_DNA"/>
</dbReference>
<evidence type="ECO:0000313" key="2">
    <source>
        <dbReference type="Proteomes" id="UP000829685"/>
    </source>
</evidence>
<organism evidence="1 2">
    <name type="scientific">Neoarthrinium moseri</name>
    <dbReference type="NCBI Taxonomy" id="1658444"/>
    <lineage>
        <taxon>Eukaryota</taxon>
        <taxon>Fungi</taxon>
        <taxon>Dikarya</taxon>
        <taxon>Ascomycota</taxon>
        <taxon>Pezizomycotina</taxon>
        <taxon>Sordariomycetes</taxon>
        <taxon>Xylariomycetidae</taxon>
        <taxon>Amphisphaeriales</taxon>
        <taxon>Apiosporaceae</taxon>
        <taxon>Neoarthrinium</taxon>
    </lineage>
</organism>
<accession>A0A9P9W804</accession>
<keyword evidence="2" id="KW-1185">Reference proteome</keyword>
<dbReference type="AlphaFoldDB" id="A0A9P9W804"/>
<reference evidence="1" key="1">
    <citation type="submission" date="2021-03" db="EMBL/GenBank/DDBJ databases">
        <title>Revisited historic fungal species revealed as producer of novel bioactive compounds through whole genome sequencing and comparative genomics.</title>
        <authorList>
            <person name="Vignolle G.A."/>
            <person name="Hochenegger N."/>
            <person name="Mach R.L."/>
            <person name="Mach-Aigner A.R."/>
            <person name="Javad Rahimi M."/>
            <person name="Salim K.A."/>
            <person name="Chan C.M."/>
            <person name="Lim L.B.L."/>
            <person name="Cai F."/>
            <person name="Druzhinina I.S."/>
            <person name="U'Ren J.M."/>
            <person name="Derntl C."/>
        </authorList>
    </citation>
    <scope>NUCLEOTIDE SEQUENCE</scope>
    <source>
        <strain evidence="1">TUCIM 5799</strain>
    </source>
</reference>